<evidence type="ECO:0000256" key="5">
    <source>
        <dbReference type="ARBA" id="ARBA00023288"/>
    </source>
</evidence>
<dbReference type="AlphaFoldDB" id="A0A3D8IRA3"/>
<feature type="signal peptide" evidence="8">
    <location>
        <begin position="1"/>
        <end position="20"/>
    </location>
</feature>
<dbReference type="PANTHER" id="PTHR30429:SF0">
    <property type="entry name" value="METHIONINE-BINDING LIPOPROTEIN METQ"/>
    <property type="match status" value="1"/>
</dbReference>
<dbReference type="CDD" id="cd13597">
    <property type="entry name" value="PBP2_lipoprotein_Tp32"/>
    <property type="match status" value="1"/>
</dbReference>
<keyword evidence="4" id="KW-0564">Palmitate</keyword>
<feature type="lipid moiety-binding region" description="S-diacylglycerol cysteine" evidence="7">
    <location>
        <position position="19"/>
    </location>
</feature>
<evidence type="ECO:0000313" key="10">
    <source>
        <dbReference type="Proteomes" id="UP000256514"/>
    </source>
</evidence>
<dbReference type="Pfam" id="PF03180">
    <property type="entry name" value="Lipoprotein_9"/>
    <property type="match status" value="1"/>
</dbReference>
<sequence>MKYVFGVVALSFALFFSACGNGEQSKQTLVVGATPVPASEILEFAKPLLAKQGVDMRVQVFTDYVMPDVALDDKSTDANLYQHKPYMEAQNTQRGFKLVSLAPVYVVPLGFYSKKYTKLEDIPNGADIALPSDSSNLARALILLHDFGVITLKDPSNLASTIESDIVQNPKNLRFQPIEAAALPRALPTLDGAVINANYALQAGMSIKEAFFHENEKSEYVNVLVAREDNQDDDRIIKLKEVLLSKEVTDFILEKYKGEILPVGMQQ</sequence>
<proteinExistence type="inferred from homology"/>
<dbReference type="InterPro" id="IPR004872">
    <property type="entry name" value="Lipoprotein_NlpA"/>
</dbReference>
<accession>A0A3D8IRA3</accession>
<evidence type="ECO:0000313" key="9">
    <source>
        <dbReference type="EMBL" id="RDU67828.1"/>
    </source>
</evidence>
<dbReference type="PIRSF" id="PIRSF002854">
    <property type="entry name" value="MetQ"/>
    <property type="match status" value="1"/>
</dbReference>
<evidence type="ECO:0000256" key="1">
    <source>
        <dbReference type="ARBA" id="ARBA00004635"/>
    </source>
</evidence>
<evidence type="ECO:0000256" key="8">
    <source>
        <dbReference type="SAM" id="SignalP"/>
    </source>
</evidence>
<dbReference type="PROSITE" id="PS51257">
    <property type="entry name" value="PROKAR_LIPOPROTEIN"/>
    <property type="match status" value="1"/>
</dbReference>
<dbReference type="OrthoDB" id="9812878at2"/>
<evidence type="ECO:0000256" key="2">
    <source>
        <dbReference type="ARBA" id="ARBA00022729"/>
    </source>
</evidence>
<dbReference type="Proteomes" id="UP000256514">
    <property type="component" value="Unassembled WGS sequence"/>
</dbReference>
<comment type="similarity">
    <text evidence="6">Belongs to the nlpA lipoprotein family.</text>
</comment>
<comment type="subcellular location">
    <subcellularLocation>
        <location evidence="1">Membrane</location>
        <topology evidence="1">Lipid-anchor</topology>
    </subcellularLocation>
</comment>
<evidence type="ECO:0000256" key="7">
    <source>
        <dbReference type="PIRSR" id="PIRSR002854-1"/>
    </source>
</evidence>
<reference evidence="9 10" key="1">
    <citation type="submission" date="2018-04" db="EMBL/GenBank/DDBJ databases">
        <title>Novel Campyloabacter and Helicobacter Species and Strains.</title>
        <authorList>
            <person name="Mannion A.J."/>
            <person name="Shen Z."/>
            <person name="Fox J.G."/>
        </authorList>
    </citation>
    <scope>NUCLEOTIDE SEQUENCE [LARGE SCALE GENOMIC DNA]</scope>
    <source>
        <strain evidence="9 10">MIT 12-6600</strain>
    </source>
</reference>
<keyword evidence="2 8" id="KW-0732">Signal</keyword>
<keyword evidence="10" id="KW-1185">Reference proteome</keyword>
<evidence type="ECO:0000256" key="3">
    <source>
        <dbReference type="ARBA" id="ARBA00023136"/>
    </source>
</evidence>
<evidence type="ECO:0000256" key="4">
    <source>
        <dbReference type="ARBA" id="ARBA00023139"/>
    </source>
</evidence>
<dbReference type="RefSeq" id="WP_115570646.1">
    <property type="nucleotide sequence ID" value="NZ_NXLT01000002.1"/>
</dbReference>
<comment type="caution">
    <text evidence="9">The sequence shown here is derived from an EMBL/GenBank/DDBJ whole genome shotgun (WGS) entry which is preliminary data.</text>
</comment>
<dbReference type="SUPFAM" id="SSF53850">
    <property type="entry name" value="Periplasmic binding protein-like II"/>
    <property type="match status" value="1"/>
</dbReference>
<dbReference type="Gene3D" id="3.40.190.10">
    <property type="entry name" value="Periplasmic binding protein-like II"/>
    <property type="match status" value="2"/>
</dbReference>
<name>A0A3D8IRA3_9HELI</name>
<dbReference type="GO" id="GO:0016020">
    <property type="term" value="C:membrane"/>
    <property type="evidence" value="ECO:0007669"/>
    <property type="project" value="UniProtKB-SubCell"/>
</dbReference>
<feature type="chain" id="PRO_5017765525" description="Lipoprotein" evidence="8">
    <location>
        <begin position="21"/>
        <end position="267"/>
    </location>
</feature>
<gene>
    <name evidence="9" type="ORF">CQA54_02565</name>
</gene>
<keyword evidence="5 6" id="KW-0449">Lipoprotein</keyword>
<keyword evidence="3" id="KW-0472">Membrane</keyword>
<dbReference type="PANTHER" id="PTHR30429">
    <property type="entry name" value="D-METHIONINE-BINDING LIPOPROTEIN METQ"/>
    <property type="match status" value="1"/>
</dbReference>
<evidence type="ECO:0000256" key="6">
    <source>
        <dbReference type="PIRNR" id="PIRNR002854"/>
    </source>
</evidence>
<organism evidence="9 10">
    <name type="scientific">Helicobacter equorum</name>
    <dbReference type="NCBI Taxonomy" id="361872"/>
    <lineage>
        <taxon>Bacteria</taxon>
        <taxon>Pseudomonadati</taxon>
        <taxon>Campylobacterota</taxon>
        <taxon>Epsilonproteobacteria</taxon>
        <taxon>Campylobacterales</taxon>
        <taxon>Helicobacteraceae</taxon>
        <taxon>Helicobacter</taxon>
    </lineage>
</organism>
<protein>
    <recommendedName>
        <fullName evidence="6">Lipoprotein</fullName>
    </recommendedName>
</protein>
<dbReference type="EMBL" id="NXLT01000002">
    <property type="protein sequence ID" value="RDU67828.1"/>
    <property type="molecule type" value="Genomic_DNA"/>
</dbReference>